<evidence type="ECO:0000256" key="10">
    <source>
        <dbReference type="ARBA" id="ARBA00047317"/>
    </source>
</evidence>
<evidence type="ECO:0000256" key="3">
    <source>
        <dbReference type="ARBA" id="ARBA00005046"/>
    </source>
</evidence>
<dbReference type="EMBL" id="SMDC01000001">
    <property type="protein sequence ID" value="TCW39699.1"/>
    <property type="molecule type" value="Genomic_DNA"/>
</dbReference>
<dbReference type="AlphaFoldDB" id="A0A4R4ALD3"/>
<dbReference type="Pfam" id="PF00994">
    <property type="entry name" value="MoCF_biosynth"/>
    <property type="match status" value="1"/>
</dbReference>
<evidence type="ECO:0000256" key="6">
    <source>
        <dbReference type="ARBA" id="ARBA00022679"/>
    </source>
</evidence>
<evidence type="ECO:0000313" key="14">
    <source>
        <dbReference type="Proteomes" id="UP000295247"/>
    </source>
</evidence>
<dbReference type="Pfam" id="PF03453">
    <property type="entry name" value="MoeA_N"/>
    <property type="match status" value="1"/>
</dbReference>
<dbReference type="NCBIfam" id="TIGR00177">
    <property type="entry name" value="molyb_syn"/>
    <property type="match status" value="1"/>
</dbReference>
<dbReference type="PANTHER" id="PTHR10192">
    <property type="entry name" value="MOLYBDOPTERIN BIOSYNTHESIS PROTEIN"/>
    <property type="match status" value="1"/>
</dbReference>
<gene>
    <name evidence="13" type="ORF">EDC29_101113</name>
</gene>
<comment type="function">
    <text evidence="2 11">Catalyzes the insertion of molybdate into adenylated molybdopterin with the concomitant release of AMP.</text>
</comment>
<dbReference type="InterPro" id="IPR036688">
    <property type="entry name" value="MoeA_C_domain_IV_sf"/>
</dbReference>
<dbReference type="SMART" id="SM00852">
    <property type="entry name" value="MoCF_biosynth"/>
    <property type="match status" value="1"/>
</dbReference>
<dbReference type="Gene3D" id="2.40.340.10">
    <property type="entry name" value="MoeA, C-terminal, domain IV"/>
    <property type="match status" value="1"/>
</dbReference>
<evidence type="ECO:0000259" key="12">
    <source>
        <dbReference type="SMART" id="SM00852"/>
    </source>
</evidence>
<dbReference type="Proteomes" id="UP000295247">
    <property type="component" value="Unassembled WGS sequence"/>
</dbReference>
<dbReference type="PROSITE" id="PS01079">
    <property type="entry name" value="MOCF_BIOSYNTHESIS_2"/>
    <property type="match status" value="1"/>
</dbReference>
<dbReference type="GO" id="GO:0006777">
    <property type="term" value="P:Mo-molybdopterin cofactor biosynthetic process"/>
    <property type="evidence" value="ECO:0007669"/>
    <property type="project" value="UniProtKB-UniRule"/>
</dbReference>
<dbReference type="EC" id="2.10.1.1" evidence="11"/>
<dbReference type="InterPro" id="IPR036135">
    <property type="entry name" value="MoeA_linker/N_sf"/>
</dbReference>
<evidence type="ECO:0000256" key="5">
    <source>
        <dbReference type="ARBA" id="ARBA00022505"/>
    </source>
</evidence>
<dbReference type="UniPathway" id="UPA00344"/>
<comment type="cofactor">
    <cofactor evidence="1 11">
        <name>Mg(2+)</name>
        <dbReference type="ChEBI" id="CHEBI:18420"/>
    </cofactor>
</comment>
<dbReference type="FunFam" id="3.40.980.10:FF:000004">
    <property type="entry name" value="Molybdopterin molybdenumtransferase"/>
    <property type="match status" value="1"/>
</dbReference>
<dbReference type="SUPFAM" id="SSF53218">
    <property type="entry name" value="Molybdenum cofactor biosynthesis proteins"/>
    <property type="match status" value="1"/>
</dbReference>
<dbReference type="SUPFAM" id="SSF63882">
    <property type="entry name" value="MoeA N-terminal region -like"/>
    <property type="match status" value="1"/>
</dbReference>
<protein>
    <recommendedName>
        <fullName evidence="11">Molybdopterin molybdenumtransferase</fullName>
        <ecNumber evidence="11">2.10.1.1</ecNumber>
    </recommendedName>
</protein>
<dbReference type="PANTHER" id="PTHR10192:SF5">
    <property type="entry name" value="GEPHYRIN"/>
    <property type="match status" value="1"/>
</dbReference>
<dbReference type="InterPro" id="IPR001453">
    <property type="entry name" value="MoaB/Mog_dom"/>
</dbReference>
<name>A0A4R4ALD3_MARGR</name>
<comment type="similarity">
    <text evidence="4 11">Belongs to the MoeA family.</text>
</comment>
<reference evidence="13 14" key="1">
    <citation type="submission" date="2019-03" db="EMBL/GenBank/DDBJ databases">
        <title>Genomic Encyclopedia of Type Strains, Phase IV (KMG-IV): sequencing the most valuable type-strain genomes for metagenomic binning, comparative biology and taxonomic classification.</title>
        <authorList>
            <person name="Goeker M."/>
        </authorList>
    </citation>
    <scope>NUCLEOTIDE SEQUENCE [LARGE SCALE GENOMIC DNA]</scope>
    <source>
        <strain evidence="13 14">DSM 203</strain>
    </source>
</reference>
<comment type="caution">
    <text evidence="13">The sequence shown here is derived from an EMBL/GenBank/DDBJ whole genome shotgun (WGS) entry which is preliminary data.</text>
</comment>
<dbReference type="Gene3D" id="2.170.190.11">
    <property type="entry name" value="Molybdopterin biosynthesis moea protein, domain 3"/>
    <property type="match status" value="1"/>
</dbReference>
<evidence type="ECO:0000313" key="13">
    <source>
        <dbReference type="EMBL" id="TCW39699.1"/>
    </source>
</evidence>
<evidence type="ECO:0000256" key="4">
    <source>
        <dbReference type="ARBA" id="ARBA00010763"/>
    </source>
</evidence>
<evidence type="ECO:0000256" key="2">
    <source>
        <dbReference type="ARBA" id="ARBA00002901"/>
    </source>
</evidence>
<dbReference type="CDD" id="cd00887">
    <property type="entry name" value="MoeA"/>
    <property type="match status" value="1"/>
</dbReference>
<dbReference type="GO" id="GO:0061599">
    <property type="term" value="F:molybdopterin molybdotransferase activity"/>
    <property type="evidence" value="ECO:0007669"/>
    <property type="project" value="UniProtKB-UniRule"/>
</dbReference>
<proteinExistence type="inferred from homology"/>
<keyword evidence="6 11" id="KW-0808">Transferase</keyword>
<accession>A0A4R4ALD3</accession>
<dbReference type="InterPro" id="IPR038987">
    <property type="entry name" value="MoeA-like"/>
</dbReference>
<evidence type="ECO:0000256" key="1">
    <source>
        <dbReference type="ARBA" id="ARBA00001946"/>
    </source>
</evidence>
<dbReference type="InterPro" id="IPR008284">
    <property type="entry name" value="MoCF_biosynth_CS"/>
</dbReference>
<dbReference type="Pfam" id="PF03454">
    <property type="entry name" value="MoeA_C"/>
    <property type="match status" value="1"/>
</dbReference>
<dbReference type="InterPro" id="IPR005111">
    <property type="entry name" value="MoeA_C_domain_IV"/>
</dbReference>
<evidence type="ECO:0000256" key="9">
    <source>
        <dbReference type="ARBA" id="ARBA00023150"/>
    </source>
</evidence>
<keyword evidence="5 11" id="KW-0500">Molybdenum</keyword>
<evidence type="ECO:0000256" key="11">
    <source>
        <dbReference type="RuleBase" id="RU365090"/>
    </source>
</evidence>
<comment type="pathway">
    <text evidence="3 11">Cofactor biosynthesis; molybdopterin biosynthesis.</text>
</comment>
<dbReference type="InterPro" id="IPR036425">
    <property type="entry name" value="MoaB/Mog-like_dom_sf"/>
</dbReference>
<keyword evidence="8 11" id="KW-0460">Magnesium</keyword>
<dbReference type="NCBIfam" id="NF045515">
    <property type="entry name" value="Glp_gephyrin"/>
    <property type="match status" value="1"/>
</dbReference>
<comment type="catalytic activity">
    <reaction evidence="10">
        <text>adenylyl-molybdopterin + molybdate = Mo-molybdopterin + AMP + H(+)</text>
        <dbReference type="Rhea" id="RHEA:35047"/>
        <dbReference type="ChEBI" id="CHEBI:15378"/>
        <dbReference type="ChEBI" id="CHEBI:36264"/>
        <dbReference type="ChEBI" id="CHEBI:62727"/>
        <dbReference type="ChEBI" id="CHEBI:71302"/>
        <dbReference type="ChEBI" id="CHEBI:456215"/>
        <dbReference type="EC" id="2.10.1.1"/>
    </reaction>
</comment>
<keyword evidence="9 11" id="KW-0501">Molybdenum cofactor biosynthesis</keyword>
<evidence type="ECO:0000256" key="8">
    <source>
        <dbReference type="ARBA" id="ARBA00022842"/>
    </source>
</evidence>
<feature type="domain" description="MoaB/Mog" evidence="12">
    <location>
        <begin position="186"/>
        <end position="323"/>
    </location>
</feature>
<dbReference type="GO" id="GO:0046872">
    <property type="term" value="F:metal ion binding"/>
    <property type="evidence" value="ECO:0007669"/>
    <property type="project" value="UniProtKB-UniRule"/>
</dbReference>
<organism evidence="13 14">
    <name type="scientific">Marichromatium gracile</name>
    <name type="common">Chromatium gracile</name>
    <dbReference type="NCBI Taxonomy" id="1048"/>
    <lineage>
        <taxon>Bacteria</taxon>
        <taxon>Pseudomonadati</taxon>
        <taxon>Pseudomonadota</taxon>
        <taxon>Gammaproteobacteria</taxon>
        <taxon>Chromatiales</taxon>
        <taxon>Chromatiaceae</taxon>
        <taxon>Marichromatium</taxon>
    </lineage>
</organism>
<dbReference type="Gene3D" id="3.90.105.10">
    <property type="entry name" value="Molybdopterin biosynthesis moea protein, domain 2"/>
    <property type="match status" value="1"/>
</dbReference>
<keyword evidence="7 11" id="KW-0479">Metal-binding</keyword>
<dbReference type="RefSeq" id="WP_132228148.1">
    <property type="nucleotide sequence ID" value="NZ_NRRH01000002.1"/>
</dbReference>
<dbReference type="GO" id="GO:0005829">
    <property type="term" value="C:cytosol"/>
    <property type="evidence" value="ECO:0007669"/>
    <property type="project" value="TreeGrafter"/>
</dbReference>
<dbReference type="InterPro" id="IPR005110">
    <property type="entry name" value="MoeA_linker/N"/>
</dbReference>
<dbReference type="Gene3D" id="3.40.980.10">
    <property type="entry name" value="MoaB/Mog-like domain"/>
    <property type="match status" value="1"/>
</dbReference>
<dbReference type="SUPFAM" id="SSF63867">
    <property type="entry name" value="MoeA C-terminal domain-like"/>
    <property type="match status" value="1"/>
</dbReference>
<evidence type="ECO:0000256" key="7">
    <source>
        <dbReference type="ARBA" id="ARBA00022723"/>
    </source>
</evidence>
<sequence>MSASCPASPRALSLDAALARLLEQAPTPSTSEPVALAAALGRVLAAPLRSPLAVPHWDHSAMDGYALRHADLAAAADGWLPIGQRITAGTVGAPLAPGSAARIFTGAPVPEGADTVVMQEQCERDGERVRIPPECKAGGNIRRAGEDFTAGTEVIAAGTRLGPQHLGLAASLGLAELMVRPRLRVAICASGDELVAPGAPLGPGQIYDSNRLTLGAMLTALGCEVIDLGRIPDDLEATCATLARSADAADLVIASGGVSVGEEDHVRPAVERIGTLALHQVAIRPGKPVAFGRIGDTPFFGSPGNPVSLFVTCALLVRPLVLRMQGVGGDLAPRRQRLPAAFAWPRPDKRREFHRARLVEDDSGQPRVEVFASRSSASLRSLVWADGLIDLAPGVAIAPGDPVEFIPFTELLH</sequence>